<sequence length="407" mass="47017">MTDHPVERALGAETFARLRARLRETNALIRERGIREYEGRRLVTGYSSREFYDWDLYFENLYLAAFGVAEFCRSNLEAFLARQLVNGFTARTLLKIRPYQQFKPFLAQIALLYCRQTEDWSWPDGALWERLVRYLDYWFWYCDFDKNGLAVWDSADHSGMDNQIRRAGAYGEQRVEGVDLNCYLLRELEAMAILAERRGDAPAAENYRAHARGLRETAGRVFWDDGAGFFFDRDERSGERIRVKSAAGFIPLWTGAASPEQAERLVKEHLANPAEFWLAWPVASWAADEPDYGQELHDWGCNWRGTTWIPVNYMLMHGLIRYGFRELAETLARRSLELVLKNPATREYYNAETGAGLGLDPFWGWSNLGCLMLPELLLGLDPTDQERPFPAGWAAGLFELPFTEEKP</sequence>
<gene>
    <name evidence="5" type="ORF">C8D82_10788</name>
</gene>
<comment type="similarity">
    <text evidence="1">Belongs to the glycosyl hydrolase 63 family.</text>
</comment>
<proteinExistence type="inferred from homology"/>
<dbReference type="SUPFAM" id="SSF48208">
    <property type="entry name" value="Six-hairpin glycosidases"/>
    <property type="match status" value="1"/>
</dbReference>
<dbReference type="AlphaFoldDB" id="A0A2U1B6M8"/>
<dbReference type="Pfam" id="PF22422">
    <property type="entry name" value="MGH1-like_GH"/>
    <property type="match status" value="1"/>
</dbReference>
<evidence type="ECO:0000259" key="4">
    <source>
        <dbReference type="Pfam" id="PF22422"/>
    </source>
</evidence>
<keyword evidence="6" id="KW-1185">Reference proteome</keyword>
<evidence type="ECO:0000256" key="2">
    <source>
        <dbReference type="ARBA" id="ARBA00022801"/>
    </source>
</evidence>
<dbReference type="InterPro" id="IPR054491">
    <property type="entry name" value="MGH1-like_GH"/>
</dbReference>
<dbReference type="PANTHER" id="PTHR10412:SF11">
    <property type="entry name" value="MANNOSYL-OLIGOSACCHARIDE GLUCOSIDASE"/>
    <property type="match status" value="1"/>
</dbReference>
<evidence type="ECO:0000256" key="3">
    <source>
        <dbReference type="ARBA" id="ARBA00023295"/>
    </source>
</evidence>
<evidence type="ECO:0000313" key="6">
    <source>
        <dbReference type="Proteomes" id="UP000245959"/>
    </source>
</evidence>
<dbReference type="GO" id="GO:0006487">
    <property type="term" value="P:protein N-linked glycosylation"/>
    <property type="evidence" value="ECO:0007669"/>
    <property type="project" value="TreeGrafter"/>
</dbReference>
<protein>
    <submittedName>
        <fullName evidence="5">Trehalase</fullName>
    </submittedName>
</protein>
<evidence type="ECO:0000313" key="5">
    <source>
        <dbReference type="EMBL" id="PVY44333.1"/>
    </source>
</evidence>
<dbReference type="RefSeq" id="WP_116883334.1">
    <property type="nucleotide sequence ID" value="NZ_CAJKCJ010000027.1"/>
</dbReference>
<comment type="caution">
    <text evidence="5">The sequence shown here is derived from an EMBL/GenBank/DDBJ whole genome shotgun (WGS) entry which is preliminary data.</text>
</comment>
<dbReference type="Proteomes" id="UP000245959">
    <property type="component" value="Unassembled WGS sequence"/>
</dbReference>
<organism evidence="5 6">
    <name type="scientific">Victivallis vadensis</name>
    <dbReference type="NCBI Taxonomy" id="172901"/>
    <lineage>
        <taxon>Bacteria</taxon>
        <taxon>Pseudomonadati</taxon>
        <taxon>Lentisphaerota</taxon>
        <taxon>Lentisphaeria</taxon>
        <taxon>Victivallales</taxon>
        <taxon>Victivallaceae</taxon>
        <taxon>Victivallis</taxon>
    </lineage>
</organism>
<dbReference type="PANTHER" id="PTHR10412">
    <property type="entry name" value="MANNOSYL-OLIGOSACCHARIDE GLUCOSIDASE"/>
    <property type="match status" value="1"/>
</dbReference>
<name>A0A2U1B6M8_9BACT</name>
<feature type="domain" description="Mannosylglycerate hydrolase MGH1-like glycoside hydrolase" evidence="4">
    <location>
        <begin position="53"/>
        <end position="366"/>
    </location>
</feature>
<dbReference type="GO" id="GO:0004573">
    <property type="term" value="F:Glc3Man9GlcNAc2 oligosaccharide glucosidase activity"/>
    <property type="evidence" value="ECO:0007669"/>
    <property type="project" value="InterPro"/>
</dbReference>
<dbReference type="EMBL" id="QEKH01000007">
    <property type="protein sequence ID" value="PVY44333.1"/>
    <property type="molecule type" value="Genomic_DNA"/>
</dbReference>
<dbReference type="InterPro" id="IPR004888">
    <property type="entry name" value="Glycoside_hydrolase_63"/>
</dbReference>
<dbReference type="InterPro" id="IPR008928">
    <property type="entry name" value="6-hairpin_glycosidase_sf"/>
</dbReference>
<reference evidence="5 6" key="1">
    <citation type="submission" date="2018-04" db="EMBL/GenBank/DDBJ databases">
        <title>Genomic Encyclopedia of Type Strains, Phase IV (KMG-IV): sequencing the most valuable type-strain genomes for metagenomic binning, comparative biology and taxonomic classification.</title>
        <authorList>
            <person name="Goeker M."/>
        </authorList>
    </citation>
    <scope>NUCLEOTIDE SEQUENCE [LARGE SCALE GENOMIC DNA]</scope>
    <source>
        <strain evidence="5 6">DSM 14823</strain>
    </source>
</reference>
<keyword evidence="2" id="KW-0378">Hydrolase</keyword>
<dbReference type="Gene3D" id="1.50.10.10">
    <property type="match status" value="1"/>
</dbReference>
<evidence type="ECO:0000256" key="1">
    <source>
        <dbReference type="ARBA" id="ARBA00010833"/>
    </source>
</evidence>
<accession>A0A2U1B6M8</accession>
<dbReference type="InterPro" id="IPR012341">
    <property type="entry name" value="6hp_glycosidase-like_sf"/>
</dbReference>
<dbReference type="GeneID" id="78294643"/>
<keyword evidence="3" id="KW-0326">Glycosidase</keyword>
<dbReference type="GO" id="GO:0009311">
    <property type="term" value="P:oligosaccharide metabolic process"/>
    <property type="evidence" value="ECO:0007669"/>
    <property type="project" value="InterPro"/>
</dbReference>